<dbReference type="Gene3D" id="1.10.600.10">
    <property type="entry name" value="Farnesyl Diphosphate Synthase"/>
    <property type="match status" value="1"/>
</dbReference>
<evidence type="ECO:0000256" key="2">
    <source>
        <dbReference type="ARBA" id="ARBA00023239"/>
    </source>
</evidence>
<dbReference type="InterPro" id="IPR008949">
    <property type="entry name" value="Isoprenoid_synthase_dom_sf"/>
</dbReference>
<dbReference type="AlphaFoldDB" id="A0A0A1V489"/>
<name>A0A0A1V489_9HYPO</name>
<dbReference type="InterPro" id="IPR024652">
    <property type="entry name" value="Trichodiene_synth"/>
</dbReference>
<reference evidence="3 4" key="1">
    <citation type="submission" date="2014-02" db="EMBL/GenBank/DDBJ databases">
        <title>The genome sequence of the entomopathogenic fungus Metarhizium robertsii ARSEF 2575.</title>
        <authorList>
            <person name="Giuliano Garisto Donzelli B."/>
            <person name="Roe B.A."/>
            <person name="Macmil S.L."/>
            <person name="Krasnoff S.B."/>
            <person name="Gibson D.M."/>
        </authorList>
    </citation>
    <scope>NUCLEOTIDE SEQUENCE [LARGE SCALE GENOMIC DNA]</scope>
    <source>
        <strain evidence="3 4">ARSEF 2575</strain>
    </source>
</reference>
<organism evidence="3 4">
    <name type="scientific">Metarhizium robertsii</name>
    <dbReference type="NCBI Taxonomy" id="568076"/>
    <lineage>
        <taxon>Eukaryota</taxon>
        <taxon>Fungi</taxon>
        <taxon>Dikarya</taxon>
        <taxon>Ascomycota</taxon>
        <taxon>Pezizomycotina</taxon>
        <taxon>Sordariomycetes</taxon>
        <taxon>Hypocreomycetidae</taxon>
        <taxon>Hypocreales</taxon>
        <taxon>Clavicipitaceae</taxon>
        <taxon>Metarhizium</taxon>
    </lineage>
</organism>
<comment type="caution">
    <text evidence="3">The sequence shown here is derived from an EMBL/GenBank/DDBJ whole genome shotgun (WGS) entry which is preliminary data.</text>
</comment>
<keyword evidence="2" id="KW-0456">Lyase</keyword>
<gene>
    <name evidence="3" type="ORF">X797_002744</name>
</gene>
<dbReference type="OrthoDB" id="2998174at2759"/>
<evidence type="ECO:0000313" key="4">
    <source>
        <dbReference type="Proteomes" id="UP000030151"/>
    </source>
</evidence>
<dbReference type="Proteomes" id="UP000030151">
    <property type="component" value="Unassembled WGS sequence"/>
</dbReference>
<sequence length="331" mass="37997">METDTFKRQYADILQRYLCGISYQKLSCEYDPSIEEAVVRHFRTLNFPNDFLKRIMPIIHASAWIATSTYSFTPRHVQEAIAVYTSLAIAIEDTSKESTHDLKRFQQRLFNRQPQPNLLLQAMVDCLVSLRGIYGPFICDMIAKSTAEYISVCAFEAKYDGTLRPTPSSPDFPYYLRLKTGVAEVYAFFAFPEVLYPEEAFLHVYILAVPDISRYFNLGNDLLSFYKESIVADERLNYIYNYSRVSNSTPLESIWSTHLALITCVENIRKTLSASPQMLRNIDQLINGYVMYHFGASRYKLSDLGIQEVDELRAKVCCSTTVDNGVGVYKH</sequence>
<dbReference type="HOGENOM" id="CLU_052212_0_0_1"/>
<comment type="similarity">
    <text evidence="1">Belongs to the trichodiene synthase family.</text>
</comment>
<evidence type="ECO:0000313" key="3">
    <source>
        <dbReference type="EMBL" id="EXV05057.1"/>
    </source>
</evidence>
<dbReference type="Pfam" id="PF06330">
    <property type="entry name" value="TRI5"/>
    <property type="match status" value="1"/>
</dbReference>
<dbReference type="GO" id="GO:0016838">
    <property type="term" value="F:carbon-oxygen lyase activity, acting on phosphates"/>
    <property type="evidence" value="ECO:0007669"/>
    <property type="project" value="InterPro"/>
</dbReference>
<dbReference type="EMBL" id="JELW01000002">
    <property type="protein sequence ID" value="EXV05057.1"/>
    <property type="molecule type" value="Genomic_DNA"/>
</dbReference>
<dbReference type="eggNOG" id="ENOG502SQ3X">
    <property type="taxonomic scope" value="Eukaryota"/>
</dbReference>
<protein>
    <submittedName>
        <fullName evidence="3">Trichodiene synthase-like terpenoid synthase family protein</fullName>
    </submittedName>
</protein>
<evidence type="ECO:0000256" key="1">
    <source>
        <dbReference type="ARBA" id="ARBA00007946"/>
    </source>
</evidence>
<accession>A0A0A1V489</accession>
<proteinExistence type="inferred from homology"/>
<dbReference type="SUPFAM" id="SSF48576">
    <property type="entry name" value="Terpenoid synthases"/>
    <property type="match status" value="1"/>
</dbReference>